<evidence type="ECO:0000256" key="1">
    <source>
        <dbReference type="SAM" id="MobiDB-lite"/>
    </source>
</evidence>
<sequence length="146" mass="15467">KTAWSPSSSLPPDRIPSRTVTPKPTQSQGKKQNNGLPMSPRVAELSRLVHALKYASLADPDPKGGCFCQARVHAISPYAPICTGIALSLSNGNANACGLLICAMNSPAHSCPSCFSPLLSPVQRDGLVTKLTGEIDETLAKEEEER</sequence>
<dbReference type="Pfam" id="PF06221">
    <property type="entry name" value="zf-C2HC5"/>
    <property type="match status" value="1"/>
</dbReference>
<feature type="region of interest" description="Disordered" evidence="1">
    <location>
        <begin position="1"/>
        <end position="40"/>
    </location>
</feature>
<evidence type="ECO:0000259" key="2">
    <source>
        <dbReference type="Pfam" id="PF06221"/>
    </source>
</evidence>
<dbReference type="GO" id="GO:0005634">
    <property type="term" value="C:nucleus"/>
    <property type="evidence" value="ECO:0007669"/>
    <property type="project" value="InterPro"/>
</dbReference>
<evidence type="ECO:0000313" key="3">
    <source>
        <dbReference type="EMBL" id="KAF6753782.1"/>
    </source>
</evidence>
<gene>
    <name evidence="3" type="ORF">DFP72DRAFT_789808</name>
</gene>
<feature type="compositionally biased region" description="Polar residues" evidence="1">
    <location>
        <begin position="1"/>
        <end position="10"/>
    </location>
</feature>
<comment type="caution">
    <text evidence="3">The sequence shown here is derived from an EMBL/GenBank/DDBJ whole genome shotgun (WGS) entry which is preliminary data.</text>
</comment>
<dbReference type="InterPro" id="IPR009349">
    <property type="entry name" value="TRIP4/RQT4_C2HC5_Znf"/>
</dbReference>
<keyword evidence="4" id="KW-1185">Reference proteome</keyword>
<dbReference type="GO" id="GO:0180022">
    <property type="term" value="C:RQC-trigger complex"/>
    <property type="evidence" value="ECO:0007669"/>
    <property type="project" value="InterPro"/>
</dbReference>
<dbReference type="GO" id="GO:0072344">
    <property type="term" value="P:rescue of stalled ribosome"/>
    <property type="evidence" value="ECO:0007669"/>
    <property type="project" value="InterPro"/>
</dbReference>
<dbReference type="AlphaFoldDB" id="A0A8H6M761"/>
<dbReference type="EMBL" id="JACGCI010000037">
    <property type="protein sequence ID" value="KAF6753782.1"/>
    <property type="molecule type" value="Genomic_DNA"/>
</dbReference>
<dbReference type="GO" id="GO:0008270">
    <property type="term" value="F:zinc ion binding"/>
    <property type="evidence" value="ECO:0007669"/>
    <property type="project" value="InterPro"/>
</dbReference>
<accession>A0A8H6M761</accession>
<proteinExistence type="predicted"/>
<protein>
    <recommendedName>
        <fullName evidence="2">TRIP4/RQT4 C2HC5-type zinc finger domain-containing protein</fullName>
    </recommendedName>
</protein>
<feature type="non-terminal residue" evidence="3">
    <location>
        <position position="146"/>
    </location>
</feature>
<feature type="compositionally biased region" description="Polar residues" evidence="1">
    <location>
        <begin position="18"/>
        <end position="36"/>
    </location>
</feature>
<feature type="non-terminal residue" evidence="3">
    <location>
        <position position="1"/>
    </location>
</feature>
<dbReference type="Proteomes" id="UP000521943">
    <property type="component" value="Unassembled WGS sequence"/>
</dbReference>
<name>A0A8H6M761_9AGAR</name>
<dbReference type="OrthoDB" id="338816at2759"/>
<organism evidence="3 4">
    <name type="scientific">Ephemerocybe angulata</name>
    <dbReference type="NCBI Taxonomy" id="980116"/>
    <lineage>
        <taxon>Eukaryota</taxon>
        <taxon>Fungi</taxon>
        <taxon>Dikarya</taxon>
        <taxon>Basidiomycota</taxon>
        <taxon>Agaricomycotina</taxon>
        <taxon>Agaricomycetes</taxon>
        <taxon>Agaricomycetidae</taxon>
        <taxon>Agaricales</taxon>
        <taxon>Agaricineae</taxon>
        <taxon>Psathyrellaceae</taxon>
        <taxon>Ephemerocybe</taxon>
    </lineage>
</organism>
<reference evidence="3 4" key="1">
    <citation type="submission" date="2020-07" db="EMBL/GenBank/DDBJ databases">
        <title>Comparative genomics of pyrophilous fungi reveals a link between fire events and developmental genes.</title>
        <authorList>
            <consortium name="DOE Joint Genome Institute"/>
            <person name="Steindorff A.S."/>
            <person name="Carver A."/>
            <person name="Calhoun S."/>
            <person name="Stillman K."/>
            <person name="Liu H."/>
            <person name="Lipzen A."/>
            <person name="Pangilinan J."/>
            <person name="Labutti K."/>
            <person name="Bruns T.D."/>
            <person name="Grigoriev I.V."/>
        </authorList>
    </citation>
    <scope>NUCLEOTIDE SEQUENCE [LARGE SCALE GENOMIC DNA]</scope>
    <source>
        <strain evidence="3 4">CBS 144469</strain>
    </source>
</reference>
<feature type="domain" description="TRIP4/RQT4 C2HC5-type zinc finger" evidence="2">
    <location>
        <begin position="65"/>
        <end position="128"/>
    </location>
</feature>
<evidence type="ECO:0000313" key="4">
    <source>
        <dbReference type="Proteomes" id="UP000521943"/>
    </source>
</evidence>